<keyword evidence="5" id="KW-0812">Transmembrane</keyword>
<dbReference type="InterPro" id="IPR011047">
    <property type="entry name" value="Quinoprotein_ADH-like_sf"/>
</dbReference>
<dbReference type="KEGG" id="mes:Meso_3525"/>
<evidence type="ECO:0000256" key="2">
    <source>
        <dbReference type="ARBA" id="ARBA00008156"/>
    </source>
</evidence>
<dbReference type="InterPro" id="IPR017511">
    <property type="entry name" value="PQQ_mDH"/>
</dbReference>
<dbReference type="PANTHER" id="PTHR32303:SF4">
    <property type="entry name" value="QUINOPROTEIN GLUCOSE DEHYDROGENASE"/>
    <property type="match status" value="1"/>
</dbReference>
<feature type="transmembrane region" description="Helical" evidence="5">
    <location>
        <begin position="30"/>
        <end position="48"/>
    </location>
</feature>
<organism evidence="7">
    <name type="scientific">Chelativorans sp. (strain BNC1)</name>
    <dbReference type="NCBI Taxonomy" id="266779"/>
    <lineage>
        <taxon>Bacteria</taxon>
        <taxon>Pseudomonadati</taxon>
        <taxon>Pseudomonadota</taxon>
        <taxon>Alphaproteobacteria</taxon>
        <taxon>Hyphomicrobiales</taxon>
        <taxon>Phyllobacteriaceae</taxon>
        <taxon>Chelativorans</taxon>
    </lineage>
</organism>
<keyword evidence="3 7" id="KW-0560">Oxidoreductase</keyword>
<feature type="transmembrane region" description="Helical" evidence="5">
    <location>
        <begin position="117"/>
        <end position="136"/>
    </location>
</feature>
<reference evidence="7" key="1">
    <citation type="submission" date="2006-06" db="EMBL/GenBank/DDBJ databases">
        <title>Complete sequence of chromosome of Chelativorans sp. BNC1.</title>
        <authorList>
            <consortium name="US DOE Joint Genome Institute"/>
            <person name="Copeland A."/>
            <person name="Lucas S."/>
            <person name="Lapidus A."/>
            <person name="Barry K."/>
            <person name="Detter J.C."/>
            <person name="Glavina del Rio T."/>
            <person name="Hammon N."/>
            <person name="Israni S."/>
            <person name="Dalin E."/>
            <person name="Tice H."/>
            <person name="Pitluck S."/>
            <person name="Chertkov O."/>
            <person name="Brettin T."/>
            <person name="Bruce D."/>
            <person name="Han C."/>
            <person name="Tapia R."/>
            <person name="Gilna P."/>
            <person name="Schmutz J."/>
            <person name="Larimer F."/>
            <person name="Land M."/>
            <person name="Hauser L."/>
            <person name="Kyrpides N."/>
            <person name="Mikhailova N."/>
            <person name="Richardson P."/>
        </authorList>
    </citation>
    <scope>NUCLEOTIDE SEQUENCE</scope>
    <source>
        <strain evidence="7">BNC1</strain>
    </source>
</reference>
<dbReference type="GO" id="GO:0008876">
    <property type="term" value="F:quinoprotein glucose dehydrogenase activity"/>
    <property type="evidence" value="ECO:0007669"/>
    <property type="project" value="UniProtKB-EC"/>
</dbReference>
<keyword evidence="5" id="KW-0472">Membrane</keyword>
<evidence type="ECO:0000256" key="5">
    <source>
        <dbReference type="SAM" id="Phobius"/>
    </source>
</evidence>
<dbReference type="HOGENOM" id="CLU_018478_1_0_5"/>
<evidence type="ECO:0000313" key="7">
    <source>
        <dbReference type="EMBL" id="ABG64896.1"/>
    </source>
</evidence>
<keyword evidence="5" id="KW-1133">Transmembrane helix</keyword>
<dbReference type="EMBL" id="CP000390">
    <property type="protein sequence ID" value="ABG64896.1"/>
    <property type="molecule type" value="Genomic_DNA"/>
</dbReference>
<name>Q11CH9_CHESB</name>
<sequence precursor="true">MFRIILSVIIAVLGLVIAAGGVWLAVLGGSWFYILLGLLLVLSGALLLRRSASGLLLYGLTILLTLAWSVWEVGFDWWALVPRGALILVLGVLLLLPPILRAMRVPEGRRASYGMNSGVLAASIFIAAIVGIYSMFQQPHDIDGAFPEQRIAVSPAPQQGDVPPGEWAAYGRTSFGQRYSPLDQITPENVSQLEVAWSYQTGEMRDENDPGETTYEVTPLMVNNTLYICTPFSTVIALDPVTGQEKWRFDPQLRQPPTETTQHMTCRGVSYHEAAPGDLPATSPTAQAAPETAPTGQAGAPDETAEIATSVDEITTQAAPVPQNIVTGQAEPGALSFVVTREEPPARVTLSQQCMKRLFVPTSDGRLITISADTGEICPGFGGDGTINLWANMPNVTPGSYYSTSPPLIAGRLVIIGGAVNDNEAITSPSGVIRAFDLYTGALVWNFDSKNPEATQPIAPDGVYSQNAPNSWSVASYDPNLGLAYFPMGNESPDQFGGNRGENTERYSSSVLALRADTGEVAWVFQTVHHDIWDYDVPAQPVLIDLTVDGQAVPALVQATKQGDIFVLNRATGEPIFPIEERPTPQGAVEGDRTAPTQPHSAISFGPAPLREADMWGATPIDQLYCRVRFHQLRYEGRYTPPSLQGTIVYPGNFGTFNWGSVAVDPNRDIMFAMPVYLAFEVKQVPRQNELSRVVTQEGEAIFNENFGAPYAAQMGPFYSPLQLPCQRPPWGYIAAVDLTTGETVYKQVNGTVRDLSPIPLPFEMGVPGIGGPIVTAGGVAFLSGTLDYYVRGYDLRTGEELWRERLPAGGQATPSTYVGEDGRQYLVVVAGGHGSTGTKAGDSIIAYALPQ</sequence>
<dbReference type="InterPro" id="IPR018391">
    <property type="entry name" value="PQQ_b-propeller_rpt"/>
</dbReference>
<feature type="transmembrane region" description="Helical" evidence="5">
    <location>
        <begin position="55"/>
        <end position="71"/>
    </location>
</feature>
<dbReference type="InterPro" id="IPR002372">
    <property type="entry name" value="PQQ_rpt_dom"/>
</dbReference>
<proteinExistence type="inferred from homology"/>
<feature type="domain" description="Pyrrolo-quinoline quinone repeat" evidence="6">
    <location>
        <begin position="349"/>
        <end position="826"/>
    </location>
</feature>
<comment type="similarity">
    <text evidence="2">Belongs to the bacterial PQQ dehydrogenase family.</text>
</comment>
<gene>
    <name evidence="7" type="ordered locus">Meso_3525</name>
</gene>
<evidence type="ECO:0000256" key="4">
    <source>
        <dbReference type="SAM" id="MobiDB-lite"/>
    </source>
</evidence>
<dbReference type="Gene3D" id="2.140.10.10">
    <property type="entry name" value="Quinoprotein alcohol dehydrogenase-like superfamily"/>
    <property type="match status" value="2"/>
</dbReference>
<feature type="region of interest" description="Disordered" evidence="4">
    <location>
        <begin position="273"/>
        <end position="301"/>
    </location>
</feature>
<dbReference type="CDD" id="cd10280">
    <property type="entry name" value="PQQ_mGDH"/>
    <property type="match status" value="1"/>
</dbReference>
<evidence type="ECO:0000256" key="3">
    <source>
        <dbReference type="ARBA" id="ARBA00023002"/>
    </source>
</evidence>
<dbReference type="SMART" id="SM00564">
    <property type="entry name" value="PQQ"/>
    <property type="match status" value="4"/>
</dbReference>
<dbReference type="GO" id="GO:0016020">
    <property type="term" value="C:membrane"/>
    <property type="evidence" value="ECO:0007669"/>
    <property type="project" value="InterPro"/>
</dbReference>
<accession>Q11CH9</accession>
<dbReference type="PANTHER" id="PTHR32303">
    <property type="entry name" value="QUINOPROTEIN ALCOHOL DEHYDROGENASE (CYTOCHROME C)"/>
    <property type="match status" value="1"/>
</dbReference>
<feature type="transmembrane region" description="Helical" evidence="5">
    <location>
        <begin position="77"/>
        <end position="96"/>
    </location>
</feature>
<evidence type="ECO:0000259" key="6">
    <source>
        <dbReference type="Pfam" id="PF01011"/>
    </source>
</evidence>
<dbReference type="Pfam" id="PF01011">
    <property type="entry name" value="PQQ"/>
    <property type="match status" value="2"/>
</dbReference>
<dbReference type="EC" id="1.1.5.2" evidence="7"/>
<feature type="domain" description="Pyrrolo-quinoline quinone repeat" evidence="6">
    <location>
        <begin position="167"/>
        <end position="275"/>
    </location>
</feature>
<feature type="compositionally biased region" description="Low complexity" evidence="4">
    <location>
        <begin position="280"/>
        <end position="301"/>
    </location>
</feature>
<dbReference type="OrthoDB" id="9794322at2"/>
<dbReference type="eggNOG" id="COG4993">
    <property type="taxonomic scope" value="Bacteria"/>
</dbReference>
<protein>
    <submittedName>
        <fullName evidence="7">Quinoprotein glucose dehydrogenase</fullName>
        <ecNumber evidence="7">1.1.5.2</ecNumber>
    </submittedName>
</protein>
<evidence type="ECO:0000256" key="1">
    <source>
        <dbReference type="ARBA" id="ARBA00001931"/>
    </source>
</evidence>
<dbReference type="STRING" id="266779.Meso_3525"/>
<feature type="region of interest" description="Disordered" evidence="4">
    <location>
        <begin position="580"/>
        <end position="599"/>
    </location>
</feature>
<comment type="cofactor">
    <cofactor evidence="1">
        <name>pyrroloquinoline quinone</name>
        <dbReference type="ChEBI" id="CHEBI:58442"/>
    </cofactor>
</comment>
<dbReference type="AlphaFoldDB" id="Q11CH9"/>
<dbReference type="GO" id="GO:0048038">
    <property type="term" value="F:quinone binding"/>
    <property type="evidence" value="ECO:0007669"/>
    <property type="project" value="InterPro"/>
</dbReference>
<dbReference type="SUPFAM" id="SSF50998">
    <property type="entry name" value="Quinoprotein alcohol dehydrogenase-like"/>
    <property type="match status" value="1"/>
</dbReference>